<dbReference type="SUPFAM" id="SSF56601">
    <property type="entry name" value="beta-lactamase/transpeptidase-like"/>
    <property type="match status" value="1"/>
</dbReference>
<organism evidence="2 3">
    <name type="scientific">Bradyrhizobium rifense</name>
    <dbReference type="NCBI Taxonomy" id="515499"/>
    <lineage>
        <taxon>Bacteria</taxon>
        <taxon>Pseudomonadati</taxon>
        <taxon>Pseudomonadota</taxon>
        <taxon>Alphaproteobacteria</taxon>
        <taxon>Hyphomicrobiales</taxon>
        <taxon>Nitrobacteraceae</taxon>
        <taxon>Bradyrhizobium</taxon>
    </lineage>
</organism>
<gene>
    <name evidence="2" type="ORF">FXB40_30565</name>
</gene>
<dbReference type="AlphaFoldDB" id="A0A5D3KDP1"/>
<proteinExistence type="predicted"/>
<sequence length="567" mass="61122">MPASRGARETMKAWFWLVLAVVLGTSPAFAITDSDLKAALSQRFTGDRTGACVAAGVIDNGTAATAYFCADPKSARPYDEHTTFEIGSVTKTMTAALLAELIATHDIALDDPIARLLPPGTSVPSFNGHEITIGEIVTHTSGMPANLPDYHPPDPSNPYAGATERDLRDTLAAIKLTREPGSKWEYSNPAMIVLSYALAKRAGKDYETLLRERLLGPLGMNETYVATRPPQVHLAQGHYPNGVAANPWDFHPDMAGVGGVRATLADMLRYMEGELGTRDSAITPALTLTQQEVAYVDGHRMGMNWNLLVTSGHTVASHEGATGGYSSFVGFDRNAKRAVALLSDTSLVTLGGLGQFGFHLLDTSRSAGAPHVAMDADAKLIDALVGRYRLQGGLGIELRHKDSGLTIQADGQSEFEMGYDSAGDFYPHKFDAVLRPKRKADGSYGFTWFQGGGAVEAKRIDPLPATASKWMPTDAQLPDYIGLYPLTQKFGLRIFVADGRLNVQGTNQRPLKLAPVEQDIFVAEQVGAEIDFTRDAGGKIFALTLRQNGQVLMGERQQDTTTEPANR</sequence>
<evidence type="ECO:0000313" key="3">
    <source>
        <dbReference type="Proteomes" id="UP000324758"/>
    </source>
</evidence>
<dbReference type="PANTHER" id="PTHR46825">
    <property type="entry name" value="D-ALANYL-D-ALANINE-CARBOXYPEPTIDASE/ENDOPEPTIDASE AMPH"/>
    <property type="match status" value="1"/>
</dbReference>
<feature type="domain" description="Beta-lactamase-related" evidence="1">
    <location>
        <begin position="50"/>
        <end position="344"/>
    </location>
</feature>
<dbReference type="InterPro" id="IPR050491">
    <property type="entry name" value="AmpC-like"/>
</dbReference>
<dbReference type="OrthoDB" id="5377431at2"/>
<dbReference type="PANTHER" id="PTHR46825:SF8">
    <property type="entry name" value="BETA-LACTAMASE-RELATED"/>
    <property type="match status" value="1"/>
</dbReference>
<dbReference type="InterPro" id="IPR001466">
    <property type="entry name" value="Beta-lactam-related"/>
</dbReference>
<name>A0A5D3KDP1_9BRAD</name>
<keyword evidence="3" id="KW-1185">Reference proteome</keyword>
<comment type="caution">
    <text evidence="2">The sequence shown here is derived from an EMBL/GenBank/DDBJ whole genome shotgun (WGS) entry which is preliminary data.</text>
</comment>
<protein>
    <submittedName>
        <fullName evidence="2">Beta-lactamase family protein</fullName>
    </submittedName>
</protein>
<evidence type="ECO:0000313" key="2">
    <source>
        <dbReference type="EMBL" id="TYL90967.1"/>
    </source>
</evidence>
<accession>A0A5D3KDP1</accession>
<evidence type="ECO:0000259" key="1">
    <source>
        <dbReference type="Pfam" id="PF00144"/>
    </source>
</evidence>
<reference evidence="2 3" key="1">
    <citation type="submission" date="2019-08" db="EMBL/GenBank/DDBJ databases">
        <title>Bradyrhizobium hipponensis sp. nov., a rhizobium isolated from a Lupinus angustifolius root nodule in Tunisia.</title>
        <authorList>
            <person name="Off K."/>
            <person name="Rejili M."/>
            <person name="Mars M."/>
            <person name="Brachmann A."/>
            <person name="Marin M."/>
        </authorList>
    </citation>
    <scope>NUCLEOTIDE SEQUENCE [LARGE SCALE GENOMIC DNA]</scope>
    <source>
        <strain evidence="2 3">CTAW71</strain>
    </source>
</reference>
<dbReference type="InterPro" id="IPR012338">
    <property type="entry name" value="Beta-lactam/transpept-like"/>
</dbReference>
<dbReference type="Gene3D" id="3.40.710.10">
    <property type="entry name" value="DD-peptidase/beta-lactamase superfamily"/>
    <property type="match status" value="1"/>
</dbReference>
<dbReference type="Proteomes" id="UP000324758">
    <property type="component" value="Unassembled WGS sequence"/>
</dbReference>
<dbReference type="EMBL" id="VSSS01000050">
    <property type="protein sequence ID" value="TYL90967.1"/>
    <property type="molecule type" value="Genomic_DNA"/>
</dbReference>
<dbReference type="Pfam" id="PF00144">
    <property type="entry name" value="Beta-lactamase"/>
    <property type="match status" value="1"/>
</dbReference>